<reference evidence="1" key="2">
    <citation type="submission" date="2022-06" db="UniProtKB">
        <authorList>
            <consortium name="EnsemblMetazoa"/>
        </authorList>
    </citation>
    <scope>IDENTIFICATION</scope>
    <source>
        <strain evidence="1">PS312</strain>
    </source>
</reference>
<evidence type="ECO:0000313" key="2">
    <source>
        <dbReference type="Proteomes" id="UP000005239"/>
    </source>
</evidence>
<protein>
    <submittedName>
        <fullName evidence="1">Uncharacterized protein</fullName>
    </submittedName>
</protein>
<name>A0A2A6CV08_PRIPA</name>
<sequence length="101" mass="11152">MSASTPTASRLATGKWPYGASKMALRRRRRATIDDEEGCASTLRHMSRSHCGTTTEIKTYHSQTLSVEGAHKGLDLVERETSSSTFVDQSHRLSRIGSCPR</sequence>
<dbReference type="Proteomes" id="UP000005239">
    <property type="component" value="Unassembled WGS sequence"/>
</dbReference>
<organism evidence="1 2">
    <name type="scientific">Pristionchus pacificus</name>
    <name type="common">Parasitic nematode worm</name>
    <dbReference type="NCBI Taxonomy" id="54126"/>
    <lineage>
        <taxon>Eukaryota</taxon>
        <taxon>Metazoa</taxon>
        <taxon>Ecdysozoa</taxon>
        <taxon>Nematoda</taxon>
        <taxon>Chromadorea</taxon>
        <taxon>Rhabditida</taxon>
        <taxon>Rhabditina</taxon>
        <taxon>Diplogasteromorpha</taxon>
        <taxon>Diplogasteroidea</taxon>
        <taxon>Neodiplogasteridae</taxon>
        <taxon>Pristionchus</taxon>
    </lineage>
</organism>
<keyword evidence="2" id="KW-1185">Reference proteome</keyword>
<dbReference type="AlphaFoldDB" id="A0A2A6CV08"/>
<reference evidence="2" key="1">
    <citation type="journal article" date="2008" name="Nat. Genet.">
        <title>The Pristionchus pacificus genome provides a unique perspective on nematode lifestyle and parasitism.</title>
        <authorList>
            <person name="Dieterich C."/>
            <person name="Clifton S.W."/>
            <person name="Schuster L.N."/>
            <person name="Chinwalla A."/>
            <person name="Delehaunty K."/>
            <person name="Dinkelacker I."/>
            <person name="Fulton L."/>
            <person name="Fulton R."/>
            <person name="Godfrey J."/>
            <person name="Minx P."/>
            <person name="Mitreva M."/>
            <person name="Roeseler W."/>
            <person name="Tian H."/>
            <person name="Witte H."/>
            <person name="Yang S.P."/>
            <person name="Wilson R.K."/>
            <person name="Sommer R.J."/>
        </authorList>
    </citation>
    <scope>NUCLEOTIDE SEQUENCE [LARGE SCALE GENOMIC DNA]</scope>
    <source>
        <strain evidence="2">PS312</strain>
    </source>
</reference>
<evidence type="ECO:0000313" key="1">
    <source>
        <dbReference type="EnsemblMetazoa" id="PPA45409.1"/>
    </source>
</evidence>
<dbReference type="EnsemblMetazoa" id="PPA45409.1">
    <property type="protein sequence ID" value="PPA45409.1"/>
    <property type="gene ID" value="WBGene00283778"/>
</dbReference>
<accession>A0A8R1Z4J9</accession>
<accession>A0A2A6CV08</accession>
<gene>
    <name evidence="1" type="primary">WBGene00283778</name>
</gene>
<proteinExistence type="predicted"/>